<dbReference type="InterPro" id="IPR025737">
    <property type="entry name" value="FApF"/>
</dbReference>
<dbReference type="Pfam" id="PF13557">
    <property type="entry name" value="Phenol_MetA_deg"/>
    <property type="match status" value="1"/>
</dbReference>
<name>A0ABS8R3R3_9PSED</name>
<evidence type="ECO:0000313" key="2">
    <source>
        <dbReference type="Proteomes" id="UP001154922"/>
    </source>
</evidence>
<accession>A0ABS8R3R3</accession>
<gene>
    <name evidence="1" type="ORF">LRQ20_26630</name>
</gene>
<reference evidence="1 2" key="1">
    <citation type="journal article" date="2022" name="Int. J. Syst. Evol. Microbiol.">
        <title>Pseudomonas petroselini sp. nov., a pathogen causing bacterial rot of parsley in Japan.</title>
        <authorList>
            <person name="Sawada H."/>
            <person name="Fujikawa T."/>
            <person name="Osada S."/>
            <person name="Satou M."/>
        </authorList>
    </citation>
    <scope>NUCLEOTIDE SEQUENCE [LARGE SCALE GENOMIC DNA]</scope>
    <source>
        <strain evidence="1 2">MAFF 311096</strain>
    </source>
</reference>
<keyword evidence="2" id="KW-1185">Reference proteome</keyword>
<reference evidence="1 2" key="2">
    <citation type="journal article" date="2023" name="Plant Pathol.">
        <title>Dismantling and reorganizing Pseudomonas marginalis sensu#lato.</title>
        <authorList>
            <person name="Sawada H."/>
            <person name="Fujikawa T."/>
            <person name="Satou M."/>
        </authorList>
    </citation>
    <scope>NUCLEOTIDE SEQUENCE [LARGE SCALE GENOMIC DNA]</scope>
    <source>
        <strain evidence="1 2">MAFF 311096</strain>
    </source>
</reference>
<protein>
    <submittedName>
        <fullName evidence="1">Transporter</fullName>
    </submittedName>
</protein>
<dbReference type="EMBL" id="JAJOZI010000174">
    <property type="protein sequence ID" value="MCD7041878.1"/>
    <property type="molecule type" value="Genomic_DNA"/>
</dbReference>
<dbReference type="Proteomes" id="UP001154922">
    <property type="component" value="Unassembled WGS sequence"/>
</dbReference>
<sequence>MYLLLGSYHKGDITNLGENRYKLETHFNLVQPLWGPTSLDITGGITLYGDNDEAGDGSQKLEQDPSASVQAYLSTRLNPTQTFAVGFAAEKGGKRYLDDTYLQQKNDYKQLRVEFLQWFSQRTGAAIILSRDIDVEGGFKRDLGVTVVGVYAF</sequence>
<comment type="caution">
    <text evidence="1">The sequence shown here is derived from an EMBL/GenBank/DDBJ whole genome shotgun (WGS) entry which is preliminary data.</text>
</comment>
<proteinExistence type="predicted"/>
<evidence type="ECO:0000313" key="1">
    <source>
        <dbReference type="EMBL" id="MCD7041878.1"/>
    </source>
</evidence>
<organism evidence="1 2">
    <name type="scientific">Pseudomonas petroselini</name>
    <dbReference type="NCBI Taxonomy" id="2899822"/>
    <lineage>
        <taxon>Bacteria</taxon>
        <taxon>Pseudomonadati</taxon>
        <taxon>Pseudomonadota</taxon>
        <taxon>Gammaproteobacteria</taxon>
        <taxon>Pseudomonadales</taxon>
        <taxon>Pseudomonadaceae</taxon>
        <taxon>Pseudomonas</taxon>
    </lineage>
</organism>